<keyword evidence="3" id="KW-1185">Reference proteome</keyword>
<evidence type="ECO:0000313" key="3">
    <source>
        <dbReference type="Proteomes" id="UP000240974"/>
    </source>
</evidence>
<sequence length="383" mass="45023">MFMKYKRISTKDYLVNEDQFIELLENKALEGWFLRNISLNFLTFEKRTPQRKHYKIYYKQINKDIKEAGCRIIVNYFGLQVVEVEDLFAQPLKQDVGDKKEILSTIYNFTTHYFLMIMAIVLLIAYQPFKIHGLPSLPYLTFYFGTYLFYTAVSLISLSLFFFGLCNLSHLKKVMKNKPFYLENIFNTLSKINFYVGIILILLDLLKQNGFKSFLILLVSWLIGYLGHLYKEKHQKSNAIVYLCVIATIALSLYDHPADDDPYSAIEPVQSLQQPYSYEDGGMLYQGYSIEGDHGIMEGYYKGFTAAISKGIFEYQVENIFKNKMAYKKIIQQYPLITQKDSDLCFKYKQKYVVLKGQEVFYINNKEGLPLSKYIKYYQRLKV</sequence>
<dbReference type="EMBL" id="PYLQ01000005">
    <property type="protein sequence ID" value="PST42328.1"/>
    <property type="molecule type" value="Genomic_DNA"/>
</dbReference>
<keyword evidence="1" id="KW-0812">Transmembrane</keyword>
<comment type="caution">
    <text evidence="2">The sequence shown here is derived from an EMBL/GenBank/DDBJ whole genome shotgun (WGS) entry which is preliminary data.</text>
</comment>
<evidence type="ECO:0008006" key="4">
    <source>
        <dbReference type="Google" id="ProtNLM"/>
    </source>
</evidence>
<keyword evidence="1" id="KW-1133">Transmembrane helix</keyword>
<evidence type="ECO:0000256" key="1">
    <source>
        <dbReference type="SAM" id="Phobius"/>
    </source>
</evidence>
<feature type="transmembrane region" description="Helical" evidence="1">
    <location>
        <begin position="106"/>
        <end position="127"/>
    </location>
</feature>
<feature type="transmembrane region" description="Helical" evidence="1">
    <location>
        <begin position="239"/>
        <end position="254"/>
    </location>
</feature>
<keyword evidence="1" id="KW-0472">Membrane</keyword>
<dbReference type="Proteomes" id="UP000240974">
    <property type="component" value="Unassembled WGS sequence"/>
</dbReference>
<feature type="transmembrane region" description="Helical" evidence="1">
    <location>
        <begin position="147"/>
        <end position="168"/>
    </location>
</feature>
<organism evidence="2 3">
    <name type="scientific">Faecalibacillus intestinalis</name>
    <dbReference type="NCBI Taxonomy" id="1982626"/>
    <lineage>
        <taxon>Bacteria</taxon>
        <taxon>Bacillati</taxon>
        <taxon>Bacillota</taxon>
        <taxon>Erysipelotrichia</taxon>
        <taxon>Erysipelotrichales</taxon>
        <taxon>Coprobacillaceae</taxon>
        <taxon>Faecalibacillus</taxon>
    </lineage>
</organism>
<reference evidence="2 3" key="1">
    <citation type="journal article" date="2019" name="Int. J. Syst. Evol. Microbiol.">
        <title>Faecalibacillus intestinalis gen. nov., sp. nov. and Faecalibacillus faecis sp. nov., isolated from human faeces.</title>
        <authorList>
            <person name="Seo B."/>
            <person name="Jeon K."/>
            <person name="Baek I."/>
            <person name="Lee Y.M."/>
            <person name="Baek K."/>
            <person name="Ko G."/>
        </authorList>
    </citation>
    <scope>NUCLEOTIDE SEQUENCE [LARGE SCALE GENOMIC DNA]</scope>
    <source>
        <strain evidence="2 3">SNUG30099</strain>
    </source>
</reference>
<name>A0A2T3G482_9FIRM</name>
<evidence type="ECO:0000313" key="2">
    <source>
        <dbReference type="EMBL" id="PST42328.1"/>
    </source>
</evidence>
<gene>
    <name evidence="2" type="ORF">C7U54_05080</name>
</gene>
<feature type="transmembrane region" description="Helical" evidence="1">
    <location>
        <begin position="180"/>
        <end position="203"/>
    </location>
</feature>
<protein>
    <recommendedName>
        <fullName evidence="4">DUF2812 domain-containing protein</fullName>
    </recommendedName>
</protein>
<dbReference type="AlphaFoldDB" id="A0A2T3G482"/>
<proteinExistence type="predicted"/>
<feature type="transmembrane region" description="Helical" evidence="1">
    <location>
        <begin position="209"/>
        <end position="227"/>
    </location>
</feature>
<accession>A0A2T3G482</accession>